<dbReference type="InterPro" id="IPR047641">
    <property type="entry name" value="ABC_transpr_MalK/UgpC-like"/>
</dbReference>
<dbReference type="InterPro" id="IPR003593">
    <property type="entry name" value="AAA+_ATPase"/>
</dbReference>
<gene>
    <name evidence="5" type="primary">msiK_1</name>
    <name evidence="5" type="ORF">GCM10022403_046730</name>
</gene>
<feature type="domain" description="ABC transporter" evidence="4">
    <location>
        <begin position="4"/>
        <end position="236"/>
    </location>
</feature>
<dbReference type="PROSITE" id="PS50893">
    <property type="entry name" value="ABC_TRANSPORTER_2"/>
    <property type="match status" value="1"/>
</dbReference>
<evidence type="ECO:0000256" key="1">
    <source>
        <dbReference type="ARBA" id="ARBA00022448"/>
    </source>
</evidence>
<dbReference type="Pfam" id="PF00005">
    <property type="entry name" value="ABC_tran"/>
    <property type="match status" value="1"/>
</dbReference>
<dbReference type="GO" id="GO:0005524">
    <property type="term" value="F:ATP binding"/>
    <property type="evidence" value="ECO:0007669"/>
    <property type="project" value="UniProtKB-KW"/>
</dbReference>
<dbReference type="InterPro" id="IPR027417">
    <property type="entry name" value="P-loop_NTPase"/>
</dbReference>
<dbReference type="PANTHER" id="PTHR43875:SF1">
    <property type="entry name" value="OSMOPROTECTIVE COMPOUNDS UPTAKE ATP-BINDING PROTEIN GGTA"/>
    <property type="match status" value="1"/>
</dbReference>
<dbReference type="InterPro" id="IPR003439">
    <property type="entry name" value="ABC_transporter-like_ATP-bd"/>
</dbReference>
<dbReference type="Pfam" id="PF17912">
    <property type="entry name" value="OB_MalK"/>
    <property type="match status" value="1"/>
</dbReference>
<dbReference type="EMBL" id="BAABDE010000020">
    <property type="protein sequence ID" value="GAA3807275.1"/>
    <property type="molecule type" value="Genomic_DNA"/>
</dbReference>
<organism evidence="5 6">
    <name type="scientific">Streptomyces coacervatus</name>
    <dbReference type="NCBI Taxonomy" id="647381"/>
    <lineage>
        <taxon>Bacteria</taxon>
        <taxon>Bacillati</taxon>
        <taxon>Actinomycetota</taxon>
        <taxon>Actinomycetes</taxon>
        <taxon>Kitasatosporales</taxon>
        <taxon>Streptomycetaceae</taxon>
        <taxon>Streptomyces</taxon>
    </lineage>
</organism>
<evidence type="ECO:0000256" key="2">
    <source>
        <dbReference type="ARBA" id="ARBA00022741"/>
    </source>
</evidence>
<evidence type="ECO:0000256" key="3">
    <source>
        <dbReference type="ARBA" id="ARBA00022840"/>
    </source>
</evidence>
<keyword evidence="1" id="KW-0813">Transport</keyword>
<dbReference type="RefSeq" id="WP_275772684.1">
    <property type="nucleotide sequence ID" value="NZ_BAABDE010000020.1"/>
</dbReference>
<comment type="caution">
    <text evidence="5">The sequence shown here is derived from an EMBL/GenBank/DDBJ whole genome shotgun (WGS) entry which is preliminary data.</text>
</comment>
<evidence type="ECO:0000313" key="5">
    <source>
        <dbReference type="EMBL" id="GAA3807275.1"/>
    </source>
</evidence>
<dbReference type="Gene3D" id="3.40.50.300">
    <property type="entry name" value="P-loop containing nucleotide triphosphate hydrolases"/>
    <property type="match status" value="1"/>
</dbReference>
<protein>
    <submittedName>
        <fullName evidence="5">Diacetylchitobiose ABC transporter ATP-binding protein MsiK</fullName>
    </submittedName>
</protein>
<reference evidence="6" key="1">
    <citation type="journal article" date="2019" name="Int. J. Syst. Evol. Microbiol.">
        <title>The Global Catalogue of Microorganisms (GCM) 10K type strain sequencing project: providing services to taxonomists for standard genome sequencing and annotation.</title>
        <authorList>
            <consortium name="The Broad Institute Genomics Platform"/>
            <consortium name="The Broad Institute Genome Sequencing Center for Infectious Disease"/>
            <person name="Wu L."/>
            <person name="Ma J."/>
        </authorList>
    </citation>
    <scope>NUCLEOTIDE SEQUENCE [LARGE SCALE GENOMIC DNA]</scope>
    <source>
        <strain evidence="6">JCM 17138</strain>
    </source>
</reference>
<name>A0ABP7I1S3_9ACTN</name>
<keyword evidence="3 5" id="KW-0067">ATP-binding</keyword>
<accession>A0ABP7I1S3</accession>
<keyword evidence="2" id="KW-0547">Nucleotide-binding</keyword>
<dbReference type="Gene3D" id="2.40.50.140">
    <property type="entry name" value="Nucleic acid-binding proteins"/>
    <property type="match status" value="1"/>
</dbReference>
<dbReference type="Gene3D" id="2.40.50.100">
    <property type="match status" value="1"/>
</dbReference>
<dbReference type="Proteomes" id="UP001501009">
    <property type="component" value="Unassembled WGS sequence"/>
</dbReference>
<dbReference type="InterPro" id="IPR012340">
    <property type="entry name" value="NA-bd_OB-fold"/>
</dbReference>
<dbReference type="PANTHER" id="PTHR43875">
    <property type="entry name" value="MALTODEXTRIN IMPORT ATP-BINDING PROTEIN MSMX"/>
    <property type="match status" value="1"/>
</dbReference>
<sequence length="375" mass="40408">MASVTFDKATRRFPSMDRPAVDSLDLEIEDGEFMVLLGPSGCGKSTCLRMLAGLEDVDSGSILIGVRDVTHLPPRDRNIAMVFQDYALYPHLSAADNIGFALKIARMSRVRARQRVEYAASVLDIEQFLARRPGSLAGGEQQRVATGRVLVRDPRVYLMDEPLSNLDARLRAQTRTQLVRLQNHLGITTVYVTHDQAEAMAVGDRLAVLKDGVLQQVGTPKEVYARPANTFVGGFIGSPAMNLFRLPLSAAGARLGALEVPLPRGTLRAAGAGGAEEIVLGVRPEQFDFLSPQDRESPGLDLVVEAVEDTGAVVYLHTTAWSGEGLARIVVRLPGRPTYGRGATLRVAVRADGVHCFSAVTGQRLPEDAEASAAT</sequence>
<dbReference type="SUPFAM" id="SSF52540">
    <property type="entry name" value="P-loop containing nucleoside triphosphate hydrolases"/>
    <property type="match status" value="1"/>
</dbReference>
<keyword evidence="6" id="KW-1185">Reference proteome</keyword>
<dbReference type="SMART" id="SM00382">
    <property type="entry name" value="AAA"/>
    <property type="match status" value="1"/>
</dbReference>
<evidence type="ECO:0000313" key="6">
    <source>
        <dbReference type="Proteomes" id="UP001501009"/>
    </source>
</evidence>
<dbReference type="InterPro" id="IPR008995">
    <property type="entry name" value="Mo/tungstate-bd_C_term_dom"/>
</dbReference>
<dbReference type="SUPFAM" id="SSF50331">
    <property type="entry name" value="MOP-like"/>
    <property type="match status" value="1"/>
</dbReference>
<evidence type="ECO:0000259" key="4">
    <source>
        <dbReference type="PROSITE" id="PS50893"/>
    </source>
</evidence>
<dbReference type="InterPro" id="IPR040582">
    <property type="entry name" value="OB_MalK-like"/>
</dbReference>
<proteinExistence type="predicted"/>